<keyword evidence="3" id="KW-1185">Reference proteome</keyword>
<dbReference type="Proteomes" id="UP001314169">
    <property type="component" value="Chromosome 4"/>
</dbReference>
<sequence>MQSHLLDCMVGLRSIGRIIYVYIYLYSLCIHIYVDTDTRPTHTPTHTPPTPTPTTTPHMLVTGTRIKRDNKYTARAASLSIKNIQYARTGVRASSPTKLKYPLDTNAKCFPEQLTYDT</sequence>
<proteinExistence type="predicted"/>
<evidence type="ECO:0000313" key="2">
    <source>
        <dbReference type="EMBL" id="CAK6444255.1"/>
    </source>
</evidence>
<feature type="transmembrane region" description="Helical" evidence="1">
    <location>
        <begin position="15"/>
        <end position="34"/>
    </location>
</feature>
<keyword evidence="1" id="KW-0472">Membrane</keyword>
<keyword evidence="1" id="KW-0812">Transmembrane</keyword>
<accession>A0ABP0A179</accession>
<organism evidence="2 3">
    <name type="scientific">Pipistrellus nathusii</name>
    <name type="common">Nathusius' pipistrelle</name>
    <dbReference type="NCBI Taxonomy" id="59473"/>
    <lineage>
        <taxon>Eukaryota</taxon>
        <taxon>Metazoa</taxon>
        <taxon>Chordata</taxon>
        <taxon>Craniata</taxon>
        <taxon>Vertebrata</taxon>
        <taxon>Euteleostomi</taxon>
        <taxon>Mammalia</taxon>
        <taxon>Eutheria</taxon>
        <taxon>Laurasiatheria</taxon>
        <taxon>Chiroptera</taxon>
        <taxon>Yangochiroptera</taxon>
        <taxon>Vespertilionidae</taxon>
        <taxon>Pipistrellus</taxon>
    </lineage>
</organism>
<dbReference type="EMBL" id="OY882861">
    <property type="protein sequence ID" value="CAK6444255.1"/>
    <property type="molecule type" value="Genomic_DNA"/>
</dbReference>
<gene>
    <name evidence="2" type="ORF">MPIPNATIZW_LOCUS12561</name>
</gene>
<keyword evidence="1" id="KW-1133">Transmembrane helix</keyword>
<name>A0ABP0A179_PIPNA</name>
<protein>
    <submittedName>
        <fullName evidence="2">Uncharacterized protein</fullName>
    </submittedName>
</protein>
<evidence type="ECO:0000313" key="3">
    <source>
        <dbReference type="Proteomes" id="UP001314169"/>
    </source>
</evidence>
<evidence type="ECO:0000256" key="1">
    <source>
        <dbReference type="SAM" id="Phobius"/>
    </source>
</evidence>
<reference evidence="2" key="1">
    <citation type="submission" date="2023-12" db="EMBL/GenBank/DDBJ databases">
        <authorList>
            <person name="Brown T."/>
        </authorList>
    </citation>
    <scope>NUCLEOTIDE SEQUENCE</scope>
</reference>